<feature type="transmembrane region" description="Helical" evidence="6">
    <location>
        <begin position="312"/>
        <end position="330"/>
    </location>
</feature>
<gene>
    <name evidence="7" type="ORF">FED44_27275</name>
</gene>
<dbReference type="Proteomes" id="UP000309033">
    <property type="component" value="Unassembled WGS sequence"/>
</dbReference>
<evidence type="ECO:0000256" key="5">
    <source>
        <dbReference type="ARBA" id="ARBA00023136"/>
    </source>
</evidence>
<evidence type="ECO:0000313" key="8">
    <source>
        <dbReference type="Proteomes" id="UP000309033"/>
    </source>
</evidence>
<feature type="transmembrane region" description="Helical" evidence="6">
    <location>
        <begin position="259"/>
        <end position="292"/>
    </location>
</feature>
<accession>A0A5R8YP00</accession>
<evidence type="ECO:0000256" key="3">
    <source>
        <dbReference type="ARBA" id="ARBA00022692"/>
    </source>
</evidence>
<feature type="transmembrane region" description="Helical" evidence="6">
    <location>
        <begin position="361"/>
        <end position="383"/>
    </location>
</feature>
<proteinExistence type="inferred from homology"/>
<dbReference type="GO" id="GO:0035435">
    <property type="term" value="P:phosphate ion transmembrane transport"/>
    <property type="evidence" value="ECO:0007669"/>
    <property type="project" value="TreeGrafter"/>
</dbReference>
<organism evidence="7 8">
    <name type="scientific">Microbispora triticiradicis</name>
    <dbReference type="NCBI Taxonomy" id="2200763"/>
    <lineage>
        <taxon>Bacteria</taxon>
        <taxon>Bacillati</taxon>
        <taxon>Actinomycetota</taxon>
        <taxon>Actinomycetes</taxon>
        <taxon>Streptosporangiales</taxon>
        <taxon>Streptosporangiaceae</taxon>
        <taxon>Microbispora</taxon>
    </lineage>
</organism>
<keyword evidence="2 6" id="KW-0813">Transport</keyword>
<sequence>MRRLRESLFLLTCSPARPYLLPRALSPTSTTTPGGRRMEVLVLLLVLLLAAANGANDVPKGVATLAGAGVTKIRTAIAWGTVATALGCLVSLTLASKMTQLFSKGIVSATPTPAFTVAVLIGTIFWVVLATILKLPVSTTHALVGSLLGAGSLFAGSSVEWSGLLGKVVQPLLLSILVAYAISAVLGIITRKVVTIRTARRERTPAPVPDGDAAQVGGRGATVTAQVEQTKAQKAIGIAHWATSGLASFARGLNDAPKIVAIGSFALVGGMTPTGLLLAVTAAMAVGGVVAGSRIADRLAYSVIKIPHVEGFTANLTTAGLVGLGAVLGLPMSTTQVSAGAISGIAANDLSRLNKKTVRDLLIAWLCTPPVAAAVAAGAYLLLS</sequence>
<feature type="transmembrane region" description="Helical" evidence="6">
    <location>
        <begin position="171"/>
        <end position="194"/>
    </location>
</feature>
<keyword evidence="5 6" id="KW-0472">Membrane</keyword>
<feature type="transmembrane region" description="Helical" evidence="6">
    <location>
        <begin position="114"/>
        <end position="133"/>
    </location>
</feature>
<dbReference type="GO" id="GO:0005315">
    <property type="term" value="F:phosphate transmembrane transporter activity"/>
    <property type="evidence" value="ECO:0007669"/>
    <property type="project" value="InterPro"/>
</dbReference>
<comment type="subcellular location">
    <subcellularLocation>
        <location evidence="1 6">Membrane</location>
        <topology evidence="1 6">Multi-pass membrane protein</topology>
    </subcellularLocation>
</comment>
<evidence type="ECO:0000256" key="6">
    <source>
        <dbReference type="RuleBase" id="RU363058"/>
    </source>
</evidence>
<protein>
    <recommendedName>
        <fullName evidence="6">Phosphate transporter</fullName>
    </recommendedName>
</protein>
<evidence type="ECO:0000256" key="4">
    <source>
        <dbReference type="ARBA" id="ARBA00022989"/>
    </source>
</evidence>
<dbReference type="OrthoDB" id="9779554at2"/>
<feature type="transmembrane region" description="Helical" evidence="6">
    <location>
        <begin position="140"/>
        <end position="159"/>
    </location>
</feature>
<name>A0A5R8YP00_9ACTN</name>
<dbReference type="Pfam" id="PF01384">
    <property type="entry name" value="PHO4"/>
    <property type="match status" value="1"/>
</dbReference>
<feature type="transmembrane region" description="Helical" evidence="6">
    <location>
        <begin position="76"/>
        <end position="94"/>
    </location>
</feature>
<evidence type="ECO:0000313" key="7">
    <source>
        <dbReference type="EMBL" id="TLP54845.1"/>
    </source>
</evidence>
<evidence type="ECO:0000256" key="2">
    <source>
        <dbReference type="ARBA" id="ARBA00022448"/>
    </source>
</evidence>
<dbReference type="PANTHER" id="PTHR11101:SF80">
    <property type="entry name" value="PHOSPHATE TRANSPORTER"/>
    <property type="match status" value="1"/>
</dbReference>
<keyword evidence="3 6" id="KW-0812">Transmembrane</keyword>
<dbReference type="AlphaFoldDB" id="A0A5R8YP00"/>
<dbReference type="PANTHER" id="PTHR11101">
    <property type="entry name" value="PHOSPHATE TRANSPORTER"/>
    <property type="match status" value="1"/>
</dbReference>
<comment type="caution">
    <text evidence="7">The sequence shown here is derived from an EMBL/GenBank/DDBJ whole genome shotgun (WGS) entry which is preliminary data.</text>
</comment>
<dbReference type="GO" id="GO:0016020">
    <property type="term" value="C:membrane"/>
    <property type="evidence" value="ECO:0007669"/>
    <property type="project" value="UniProtKB-SubCell"/>
</dbReference>
<dbReference type="EMBL" id="VANP01000012">
    <property type="protein sequence ID" value="TLP54845.1"/>
    <property type="molecule type" value="Genomic_DNA"/>
</dbReference>
<evidence type="ECO:0000256" key="1">
    <source>
        <dbReference type="ARBA" id="ARBA00004141"/>
    </source>
</evidence>
<keyword evidence="6" id="KW-0592">Phosphate transport</keyword>
<reference evidence="7" key="1">
    <citation type="submission" date="2019-05" db="EMBL/GenBank/DDBJ databases">
        <title>Isolation, diversity and antifungal activity of Actinobacteria from wheat.</title>
        <authorList>
            <person name="Yu B."/>
        </authorList>
    </citation>
    <scope>NUCLEOTIDE SEQUENCE [LARGE SCALE GENOMIC DNA]</scope>
    <source>
        <strain evidence="7">NEAU-HEGS1-5</strain>
    </source>
</reference>
<keyword evidence="4 6" id="KW-1133">Transmembrane helix</keyword>
<dbReference type="InterPro" id="IPR001204">
    <property type="entry name" value="Phos_transporter"/>
</dbReference>
<keyword evidence="8" id="KW-1185">Reference proteome</keyword>
<comment type="similarity">
    <text evidence="6">Belongs to the inorganic phosphate transporter (PiT) (TC 2.A.20) family.</text>
</comment>